<keyword evidence="3" id="KW-1185">Reference proteome</keyword>
<gene>
    <name evidence="2" type="ORF">Dacsa_0443</name>
</gene>
<dbReference type="STRING" id="13035.Dacsa_0443"/>
<dbReference type="OrthoDB" id="494931at2"/>
<dbReference type="RefSeq" id="WP_015228244.1">
    <property type="nucleotide sequence ID" value="NC_019780.1"/>
</dbReference>
<name>K9YQP1_DACS8</name>
<dbReference type="KEGG" id="dsl:Dacsa_0443"/>
<evidence type="ECO:0000313" key="3">
    <source>
        <dbReference type="Proteomes" id="UP000010482"/>
    </source>
</evidence>
<reference evidence="2" key="1">
    <citation type="submission" date="2012-04" db="EMBL/GenBank/DDBJ databases">
        <title>Finished genome of Dactylococcopsis salina PCC 8305.</title>
        <authorList>
            <consortium name="US DOE Joint Genome Institute"/>
            <person name="Gugger M."/>
            <person name="Coursin T."/>
            <person name="Rippka R."/>
            <person name="Tandeau De Marsac N."/>
            <person name="Huntemann M."/>
            <person name="Wei C.-L."/>
            <person name="Han J."/>
            <person name="Detter J.C."/>
            <person name="Han C."/>
            <person name="Tapia R."/>
            <person name="Daligault H."/>
            <person name="Chen A."/>
            <person name="Krypides N."/>
            <person name="Mavromatis K."/>
            <person name="Markowitz V."/>
            <person name="Szeto E."/>
            <person name="Ivanova N."/>
            <person name="Ovchinnikova G."/>
            <person name="Pagani I."/>
            <person name="Pati A."/>
            <person name="Goodwin L."/>
            <person name="Peters L."/>
            <person name="Pitluck S."/>
            <person name="Woyke T."/>
            <person name="Kerfeld C."/>
        </authorList>
    </citation>
    <scope>NUCLEOTIDE SEQUENCE [LARGE SCALE GENOMIC DNA]</scope>
    <source>
        <strain evidence="2">PCC 8305</strain>
    </source>
</reference>
<dbReference type="eggNOG" id="COG0178">
    <property type="taxonomic scope" value="Bacteria"/>
</dbReference>
<dbReference type="EMBL" id="CP003944">
    <property type="protein sequence ID" value="AFZ49231.1"/>
    <property type="molecule type" value="Genomic_DNA"/>
</dbReference>
<evidence type="ECO:0000256" key="1">
    <source>
        <dbReference type="SAM" id="MobiDB-lite"/>
    </source>
</evidence>
<proteinExistence type="predicted"/>
<dbReference type="AlphaFoldDB" id="K9YQP1"/>
<evidence type="ECO:0000313" key="2">
    <source>
        <dbReference type="EMBL" id="AFZ49231.1"/>
    </source>
</evidence>
<dbReference type="HOGENOM" id="CLU_081798_2_0_3"/>
<protein>
    <submittedName>
        <fullName evidence="2">Uncharacterized protein</fullName>
    </submittedName>
</protein>
<dbReference type="Proteomes" id="UP000010482">
    <property type="component" value="Chromosome"/>
</dbReference>
<organism evidence="2 3">
    <name type="scientific">Dactylococcopsis salina (strain PCC 8305)</name>
    <name type="common">Myxobactron salinum</name>
    <dbReference type="NCBI Taxonomy" id="13035"/>
    <lineage>
        <taxon>Bacteria</taxon>
        <taxon>Bacillati</taxon>
        <taxon>Cyanobacteriota</taxon>
        <taxon>Cyanophyceae</taxon>
        <taxon>Nodosilineales</taxon>
        <taxon>Cymatolegaceae</taxon>
        <taxon>Dactylococcopsis</taxon>
    </lineage>
</organism>
<sequence>MQQLIEVLIENYGFELGEETPSELAMRWLEEYEEHWVRLAIIEALYLGRYKTFSIEQILCLWSRRGQPKFHFTHEFERLICRRLPKALHQFSEDVEEVEEVSPSEGMETEEDEEREETEEEVAETEETTPPPFSIDRFTPLFDRSHFYSKLKAVADYDTN</sequence>
<dbReference type="PATRIC" id="fig|13035.3.peg.504"/>
<accession>K9YQP1</accession>
<feature type="region of interest" description="Disordered" evidence="1">
    <location>
        <begin position="93"/>
        <end position="137"/>
    </location>
</feature>
<feature type="compositionally biased region" description="Acidic residues" evidence="1">
    <location>
        <begin position="93"/>
        <end position="127"/>
    </location>
</feature>